<evidence type="ECO:0000256" key="7">
    <source>
        <dbReference type="ARBA" id="ARBA00023146"/>
    </source>
</evidence>
<dbReference type="InterPro" id="IPR045462">
    <property type="entry name" value="aa-tRNA-synth_I_cd-bd"/>
</dbReference>
<protein>
    <recommendedName>
        <fullName evidence="10">Nondiscriminating glutamyl-tRNA synthetase EARS2, mitochondrial</fullName>
        <ecNumber evidence="2">6.1.1.17</ecNumber>
        <ecNumber evidence="9">6.1.1.24</ecNumber>
    </recommendedName>
    <alternativeName>
        <fullName evidence="12">Glutamate--tRNA(Gln) ligase EARS2, mitochondrial</fullName>
    </alternativeName>
    <alternativeName>
        <fullName evidence="8">Glutamyl-tRNA synthetase</fullName>
    </alternativeName>
    <alternativeName>
        <fullName evidence="11">Mitochondrial glutamyl-tRNA synthetase</fullName>
    </alternativeName>
</protein>
<dbReference type="PANTHER" id="PTHR43311">
    <property type="entry name" value="GLUTAMATE--TRNA LIGASE"/>
    <property type="match status" value="1"/>
</dbReference>
<dbReference type="NCBIfam" id="TIGR00464">
    <property type="entry name" value="gltX_bact"/>
    <property type="match status" value="1"/>
</dbReference>
<dbReference type="GO" id="GO:0005524">
    <property type="term" value="F:ATP binding"/>
    <property type="evidence" value="ECO:0007669"/>
    <property type="project" value="UniProtKB-KW"/>
</dbReference>
<dbReference type="SUPFAM" id="SSF53335">
    <property type="entry name" value="S-adenosyl-L-methionine-dependent methyltransferases"/>
    <property type="match status" value="1"/>
</dbReference>
<keyword evidence="4 16" id="KW-0547">Nucleotide-binding</keyword>
<comment type="catalytic activity">
    <reaction evidence="14">
        <text>tRNA(Glx) + L-glutamate + ATP = L-glutamyl-tRNA(Glx) + AMP + diphosphate</text>
        <dbReference type="Rhea" id="RHEA:18397"/>
        <dbReference type="Rhea" id="RHEA-COMP:9713"/>
        <dbReference type="Rhea" id="RHEA-COMP:9716"/>
        <dbReference type="ChEBI" id="CHEBI:29985"/>
        <dbReference type="ChEBI" id="CHEBI:30616"/>
        <dbReference type="ChEBI" id="CHEBI:33019"/>
        <dbReference type="ChEBI" id="CHEBI:78442"/>
        <dbReference type="ChEBI" id="CHEBI:78520"/>
        <dbReference type="ChEBI" id="CHEBI:456215"/>
        <dbReference type="EC" id="6.1.1.24"/>
    </reaction>
    <physiologicalReaction direction="left-to-right" evidence="14">
        <dbReference type="Rhea" id="RHEA:18398"/>
    </physiologicalReaction>
</comment>
<evidence type="ECO:0000256" key="10">
    <source>
        <dbReference type="ARBA" id="ARBA00044142"/>
    </source>
</evidence>
<evidence type="ECO:0000259" key="17">
    <source>
        <dbReference type="Pfam" id="PF00749"/>
    </source>
</evidence>
<dbReference type="Proteomes" id="UP001151699">
    <property type="component" value="Chromosome A"/>
</dbReference>
<dbReference type="InterPro" id="IPR001412">
    <property type="entry name" value="aa-tRNA-synth_I_CS"/>
</dbReference>
<dbReference type="Pfam" id="PF19269">
    <property type="entry name" value="Anticodon_2"/>
    <property type="match status" value="1"/>
</dbReference>
<dbReference type="GO" id="GO:0006424">
    <property type="term" value="P:glutamyl-tRNA aminoacylation"/>
    <property type="evidence" value="ECO:0007669"/>
    <property type="project" value="InterPro"/>
</dbReference>
<evidence type="ECO:0000256" key="14">
    <source>
        <dbReference type="ARBA" id="ARBA00047479"/>
    </source>
</evidence>
<evidence type="ECO:0000256" key="12">
    <source>
        <dbReference type="ARBA" id="ARBA00044313"/>
    </source>
</evidence>
<evidence type="ECO:0000256" key="3">
    <source>
        <dbReference type="ARBA" id="ARBA00022598"/>
    </source>
</evidence>
<dbReference type="Gene3D" id="3.40.50.620">
    <property type="entry name" value="HUPs"/>
    <property type="match status" value="2"/>
</dbReference>
<dbReference type="PROSITE" id="PS00178">
    <property type="entry name" value="AA_TRNA_LIGASE_I"/>
    <property type="match status" value="1"/>
</dbReference>
<evidence type="ECO:0000256" key="8">
    <source>
        <dbReference type="ARBA" id="ARBA00030865"/>
    </source>
</evidence>
<comment type="caution">
    <text evidence="19">The sequence shown here is derived from an EMBL/GenBank/DDBJ whole genome shotgun (WGS) entry which is preliminary data.</text>
</comment>
<dbReference type="InterPro" id="IPR020058">
    <property type="entry name" value="Glu/Gln-tRNA-synth_Ib_cat-dom"/>
</dbReference>
<dbReference type="InterPro" id="IPR049940">
    <property type="entry name" value="GluQ/Sye"/>
</dbReference>
<dbReference type="SUPFAM" id="SSF52374">
    <property type="entry name" value="Nucleotidylyl transferase"/>
    <property type="match status" value="1"/>
</dbReference>
<dbReference type="InterPro" id="IPR020751">
    <property type="entry name" value="aa-tRNA-synth_I_codon-bd_sub2"/>
</dbReference>
<dbReference type="GO" id="GO:0004818">
    <property type="term" value="F:glutamate-tRNA ligase activity"/>
    <property type="evidence" value="ECO:0007669"/>
    <property type="project" value="UniProtKB-EC"/>
</dbReference>
<comment type="catalytic activity">
    <reaction evidence="15">
        <text>tRNA(Gln) + L-glutamate + ATP = L-glutamyl-tRNA(Gln) + AMP + diphosphate</text>
        <dbReference type="Rhea" id="RHEA:64612"/>
        <dbReference type="Rhea" id="RHEA-COMP:9662"/>
        <dbReference type="Rhea" id="RHEA-COMP:9684"/>
        <dbReference type="ChEBI" id="CHEBI:29985"/>
        <dbReference type="ChEBI" id="CHEBI:30616"/>
        <dbReference type="ChEBI" id="CHEBI:33019"/>
        <dbReference type="ChEBI" id="CHEBI:78442"/>
        <dbReference type="ChEBI" id="CHEBI:78520"/>
        <dbReference type="ChEBI" id="CHEBI:456215"/>
    </reaction>
    <physiologicalReaction direction="left-to-right" evidence="15">
        <dbReference type="Rhea" id="RHEA:64613"/>
    </physiologicalReaction>
</comment>
<evidence type="ECO:0000256" key="4">
    <source>
        <dbReference type="ARBA" id="ARBA00022741"/>
    </source>
</evidence>
<evidence type="ECO:0000256" key="2">
    <source>
        <dbReference type="ARBA" id="ARBA00012835"/>
    </source>
</evidence>
<keyword evidence="7 16" id="KW-0030">Aminoacyl-tRNA synthetase</keyword>
<evidence type="ECO:0000256" key="9">
    <source>
        <dbReference type="ARBA" id="ARBA00044054"/>
    </source>
</evidence>
<dbReference type="GO" id="GO:0010420">
    <property type="term" value="F:polyprenyldihydroxybenzoate methyltransferase activity"/>
    <property type="evidence" value="ECO:0007669"/>
    <property type="project" value="InterPro"/>
</dbReference>
<dbReference type="HAMAP" id="MF_00472">
    <property type="entry name" value="UbiG"/>
    <property type="match status" value="1"/>
</dbReference>
<dbReference type="InterPro" id="IPR033910">
    <property type="entry name" value="GluRS_core"/>
</dbReference>
<evidence type="ECO:0000313" key="20">
    <source>
        <dbReference type="Proteomes" id="UP001151699"/>
    </source>
</evidence>
<keyword evidence="20" id="KW-1185">Reference proteome</keyword>
<organism evidence="19 20">
    <name type="scientific">Pseudolycoriella hygida</name>
    <dbReference type="NCBI Taxonomy" id="35572"/>
    <lineage>
        <taxon>Eukaryota</taxon>
        <taxon>Metazoa</taxon>
        <taxon>Ecdysozoa</taxon>
        <taxon>Arthropoda</taxon>
        <taxon>Hexapoda</taxon>
        <taxon>Insecta</taxon>
        <taxon>Pterygota</taxon>
        <taxon>Neoptera</taxon>
        <taxon>Endopterygota</taxon>
        <taxon>Diptera</taxon>
        <taxon>Nematocera</taxon>
        <taxon>Sciaroidea</taxon>
        <taxon>Sciaridae</taxon>
        <taxon>Pseudolycoriella</taxon>
    </lineage>
</organism>
<proteinExistence type="inferred from homology"/>
<dbReference type="GO" id="GO:0000049">
    <property type="term" value="F:tRNA binding"/>
    <property type="evidence" value="ECO:0007669"/>
    <property type="project" value="InterPro"/>
</dbReference>
<dbReference type="NCBIfam" id="TIGR01983">
    <property type="entry name" value="UbiG"/>
    <property type="match status" value="1"/>
</dbReference>
<evidence type="ECO:0000256" key="5">
    <source>
        <dbReference type="ARBA" id="ARBA00022840"/>
    </source>
</evidence>
<dbReference type="Pfam" id="PF13489">
    <property type="entry name" value="Methyltransf_23"/>
    <property type="match status" value="1"/>
</dbReference>
<dbReference type="InterPro" id="IPR000924">
    <property type="entry name" value="Glu/Gln-tRNA-synth"/>
</dbReference>
<dbReference type="InterPro" id="IPR014729">
    <property type="entry name" value="Rossmann-like_a/b/a_fold"/>
</dbReference>
<dbReference type="InterPro" id="IPR004527">
    <property type="entry name" value="Glu-tRNA-ligase_bac/mito"/>
</dbReference>
<reference evidence="19" key="1">
    <citation type="submission" date="2022-07" db="EMBL/GenBank/DDBJ databases">
        <authorList>
            <person name="Trinca V."/>
            <person name="Uliana J.V.C."/>
            <person name="Torres T.T."/>
            <person name="Ward R.J."/>
            <person name="Monesi N."/>
        </authorList>
    </citation>
    <scope>NUCLEOTIDE SEQUENCE</scope>
    <source>
        <strain evidence="19">HSMRA1968</strain>
        <tissue evidence="19">Whole embryos</tissue>
    </source>
</reference>
<sequence length="656" mass="74947">MSSKSSINNLELEKFDQLSNQWWQKDGEFKILHQINPIRLSYIVKMIKSHFQIDQSEHSNITLKILDVGCGGGLVSSGLCRDMQNISNVNITGIDALQNNINIATKYAQEQNLPIKYFKTTIEEEVVKQQYNYDVILCLEVIEHVDNVENFIYNLSNLIKPGGMIIISTINRTIKAYMLAIIMAEYCLGWIKKSTHSYNKFLRPSEIYGMFNKFNIELKELKGLTYNIIDNDWQLSNDINYSQNIIAKNIITRFAPSPTGFLHIGGARTALFNYLFAKHHKGKFLLRIEDTDQARSSNEALQAIFSGLQWLDLNWDGEVIFQSRRNNLYKEAALKLAPRVGYTIIHDNLQGNVVIQNSHLDDMVLLRNNGIATYMLAVVVDDHAMQISHIIRGDDHLTNTARQILLYQAFGWDIPNMTHIPLIYGDDGAKLSKRHGALGVQAYKDMGYLPEALSNYLLRLGWSHQNNEIISRQQAIEWFTLDGLGKSPSRIDFAKMNNLNAHYLRHMDEQILIDIICNILQKNHQISQEEKQYIITAMPSLKIRSTNLIELAELTKIYLVNSQIVFSKQAKEIIDNCDRKLIKQVICQLENLPAFDKDNIQVILKEIATNNNLKLADLMQPIRALLTGSVSSPSVFEIISIIGKENTISRLNIFDS</sequence>
<feature type="domain" description="Glutamyl/glutaminyl-tRNA synthetase class Ib catalytic" evidence="17">
    <location>
        <begin position="250"/>
        <end position="336"/>
    </location>
</feature>
<evidence type="ECO:0000256" key="11">
    <source>
        <dbReference type="ARBA" id="ARBA00044251"/>
    </source>
</evidence>
<evidence type="ECO:0000256" key="15">
    <source>
        <dbReference type="ARBA" id="ARBA00047689"/>
    </source>
</evidence>
<dbReference type="EC" id="6.1.1.24" evidence="9"/>
<evidence type="ECO:0000256" key="16">
    <source>
        <dbReference type="RuleBase" id="RU363037"/>
    </source>
</evidence>
<evidence type="ECO:0000259" key="18">
    <source>
        <dbReference type="Pfam" id="PF19269"/>
    </source>
</evidence>
<dbReference type="InterPro" id="IPR010233">
    <property type="entry name" value="UbiG_MeTrfase"/>
</dbReference>
<dbReference type="PANTHER" id="PTHR43311:SF2">
    <property type="entry name" value="GLUTAMATE--TRNA LIGASE, MITOCHONDRIAL-RELATED"/>
    <property type="match status" value="1"/>
</dbReference>
<dbReference type="Gene3D" id="1.10.10.350">
    <property type="match status" value="1"/>
</dbReference>
<dbReference type="HAMAP" id="MF_00022">
    <property type="entry name" value="Glu_tRNA_synth_type1"/>
    <property type="match status" value="1"/>
</dbReference>
<feature type="non-terminal residue" evidence="19">
    <location>
        <position position="656"/>
    </location>
</feature>
<dbReference type="AlphaFoldDB" id="A0A9Q0S4Q3"/>
<dbReference type="GO" id="GO:0061542">
    <property type="term" value="F:3-demethylubiquinol 3-O-methyltransferase activity"/>
    <property type="evidence" value="ECO:0007669"/>
    <property type="project" value="InterPro"/>
</dbReference>
<dbReference type="PRINTS" id="PR00987">
    <property type="entry name" value="TRNASYNTHGLU"/>
</dbReference>
<dbReference type="GO" id="GO:0050561">
    <property type="term" value="F:glutamate-tRNA(Gln) ligase activity"/>
    <property type="evidence" value="ECO:0007669"/>
    <property type="project" value="UniProtKB-EC"/>
</dbReference>
<evidence type="ECO:0000256" key="1">
    <source>
        <dbReference type="ARBA" id="ARBA00007894"/>
    </source>
</evidence>
<keyword evidence="6 16" id="KW-0648">Protein biosynthesis</keyword>
<accession>A0A9Q0S4Q3</accession>
<comment type="similarity">
    <text evidence="1">Belongs to the class-I aminoacyl-tRNA synthetase family. Glutamate--tRNA ligase type 1 subfamily.</text>
</comment>
<dbReference type="SUPFAM" id="SSF48163">
    <property type="entry name" value="An anticodon-binding domain of class I aminoacyl-tRNA synthetases"/>
    <property type="match status" value="1"/>
</dbReference>
<feature type="domain" description="Glutamyl/glutaminyl-tRNA synthetase class Ib catalytic" evidence="17">
    <location>
        <begin position="344"/>
        <end position="497"/>
    </location>
</feature>
<dbReference type="Gene3D" id="3.40.50.150">
    <property type="entry name" value="Vaccinia Virus protein VP39"/>
    <property type="match status" value="1"/>
</dbReference>
<dbReference type="InterPro" id="IPR008925">
    <property type="entry name" value="aa_tRNA-synth_I_cd-bd_sf"/>
</dbReference>
<feature type="domain" description="Aminoacyl-tRNA synthetase class I anticodon-binding" evidence="18">
    <location>
        <begin position="527"/>
        <end position="652"/>
    </location>
</feature>
<dbReference type="OrthoDB" id="7790746at2759"/>
<dbReference type="Pfam" id="PF00749">
    <property type="entry name" value="tRNA-synt_1c"/>
    <property type="match status" value="2"/>
</dbReference>
<comment type="catalytic activity">
    <reaction evidence="13">
        <text>tRNA(Glu) + L-glutamate + ATP = L-glutamyl-tRNA(Glu) + AMP + diphosphate</text>
        <dbReference type="Rhea" id="RHEA:23540"/>
        <dbReference type="Rhea" id="RHEA-COMP:9663"/>
        <dbReference type="Rhea" id="RHEA-COMP:9680"/>
        <dbReference type="ChEBI" id="CHEBI:29985"/>
        <dbReference type="ChEBI" id="CHEBI:30616"/>
        <dbReference type="ChEBI" id="CHEBI:33019"/>
        <dbReference type="ChEBI" id="CHEBI:78442"/>
        <dbReference type="ChEBI" id="CHEBI:78520"/>
        <dbReference type="ChEBI" id="CHEBI:456215"/>
        <dbReference type="EC" id="6.1.1.17"/>
    </reaction>
    <physiologicalReaction direction="left-to-right" evidence="13">
        <dbReference type="Rhea" id="RHEA:23541"/>
    </physiologicalReaction>
</comment>
<evidence type="ECO:0000256" key="6">
    <source>
        <dbReference type="ARBA" id="ARBA00022917"/>
    </source>
</evidence>
<dbReference type="CDD" id="cd00808">
    <property type="entry name" value="GluRS_core"/>
    <property type="match status" value="1"/>
</dbReference>
<dbReference type="GO" id="GO:0005829">
    <property type="term" value="C:cytosol"/>
    <property type="evidence" value="ECO:0007669"/>
    <property type="project" value="TreeGrafter"/>
</dbReference>
<evidence type="ECO:0000256" key="13">
    <source>
        <dbReference type="ARBA" id="ARBA00047366"/>
    </source>
</evidence>
<dbReference type="InterPro" id="IPR029063">
    <property type="entry name" value="SAM-dependent_MTases_sf"/>
</dbReference>
<dbReference type="EMBL" id="WJQU01000001">
    <property type="protein sequence ID" value="KAJ6644949.1"/>
    <property type="molecule type" value="Genomic_DNA"/>
</dbReference>
<dbReference type="CDD" id="cd02440">
    <property type="entry name" value="AdoMet_MTases"/>
    <property type="match status" value="1"/>
</dbReference>
<name>A0A9Q0S4Q3_9DIPT</name>
<keyword evidence="5 16" id="KW-0067">ATP-binding</keyword>
<dbReference type="GO" id="GO:0008270">
    <property type="term" value="F:zinc ion binding"/>
    <property type="evidence" value="ECO:0007669"/>
    <property type="project" value="InterPro"/>
</dbReference>
<dbReference type="EC" id="6.1.1.17" evidence="2"/>
<evidence type="ECO:0000313" key="19">
    <source>
        <dbReference type="EMBL" id="KAJ6644949.1"/>
    </source>
</evidence>
<keyword evidence="3 16" id="KW-0436">Ligase</keyword>
<gene>
    <name evidence="19" type="primary">gltX2</name>
    <name evidence="19" type="ORF">Bhyg_00144</name>
</gene>